<evidence type="ECO:0000313" key="2">
    <source>
        <dbReference type="EMBL" id="GBP87239.1"/>
    </source>
</evidence>
<dbReference type="OrthoDB" id="10032414at2759"/>
<gene>
    <name evidence="2" type="ORF">EVAR_102493_1</name>
</gene>
<protein>
    <recommendedName>
        <fullName evidence="4">Histone-lysine N-methyltransferase SETMAR</fullName>
    </recommendedName>
</protein>
<feature type="compositionally biased region" description="Basic residues" evidence="1">
    <location>
        <begin position="15"/>
        <end position="26"/>
    </location>
</feature>
<evidence type="ECO:0000313" key="3">
    <source>
        <dbReference type="Proteomes" id="UP000299102"/>
    </source>
</evidence>
<keyword evidence="3" id="KW-1185">Reference proteome</keyword>
<feature type="region of interest" description="Disordered" evidence="1">
    <location>
        <begin position="39"/>
        <end position="58"/>
    </location>
</feature>
<sequence length="163" mass="18521">MNINARSTIPSPIARRARTRRRRRQHTLGAIVYFRRPDPTLSGPARRRRPTAGAAQMTRPIQTSCTERAAGGISLYSSVLNLPNSVSVRVAQNWFKRFQSSNFDVKDKPCSGLSVTDKADAILEKLEQGHQIRSYDIAEELRIDHRTVLAHLKKKLDIQKARY</sequence>
<dbReference type="AlphaFoldDB" id="A0A4C1ZK00"/>
<feature type="compositionally biased region" description="Polar residues" evidence="1">
    <location>
        <begin position="1"/>
        <end position="10"/>
    </location>
</feature>
<name>A0A4C1ZK00_EUMVA</name>
<dbReference type="Proteomes" id="UP000299102">
    <property type="component" value="Unassembled WGS sequence"/>
</dbReference>
<comment type="caution">
    <text evidence="2">The sequence shown here is derived from an EMBL/GenBank/DDBJ whole genome shotgun (WGS) entry which is preliminary data.</text>
</comment>
<proteinExistence type="predicted"/>
<feature type="region of interest" description="Disordered" evidence="1">
    <location>
        <begin position="1"/>
        <end position="26"/>
    </location>
</feature>
<accession>A0A4C1ZK00</accession>
<dbReference type="EMBL" id="BGZK01001846">
    <property type="protein sequence ID" value="GBP87239.1"/>
    <property type="molecule type" value="Genomic_DNA"/>
</dbReference>
<evidence type="ECO:0008006" key="4">
    <source>
        <dbReference type="Google" id="ProtNLM"/>
    </source>
</evidence>
<evidence type="ECO:0000256" key="1">
    <source>
        <dbReference type="SAM" id="MobiDB-lite"/>
    </source>
</evidence>
<reference evidence="2 3" key="1">
    <citation type="journal article" date="2019" name="Commun. Biol.">
        <title>The bagworm genome reveals a unique fibroin gene that provides high tensile strength.</title>
        <authorList>
            <person name="Kono N."/>
            <person name="Nakamura H."/>
            <person name="Ohtoshi R."/>
            <person name="Tomita M."/>
            <person name="Numata K."/>
            <person name="Arakawa K."/>
        </authorList>
    </citation>
    <scope>NUCLEOTIDE SEQUENCE [LARGE SCALE GENOMIC DNA]</scope>
</reference>
<organism evidence="2 3">
    <name type="scientific">Eumeta variegata</name>
    <name type="common">Bagworm moth</name>
    <name type="synonym">Eumeta japonica</name>
    <dbReference type="NCBI Taxonomy" id="151549"/>
    <lineage>
        <taxon>Eukaryota</taxon>
        <taxon>Metazoa</taxon>
        <taxon>Ecdysozoa</taxon>
        <taxon>Arthropoda</taxon>
        <taxon>Hexapoda</taxon>
        <taxon>Insecta</taxon>
        <taxon>Pterygota</taxon>
        <taxon>Neoptera</taxon>
        <taxon>Endopterygota</taxon>
        <taxon>Lepidoptera</taxon>
        <taxon>Glossata</taxon>
        <taxon>Ditrysia</taxon>
        <taxon>Tineoidea</taxon>
        <taxon>Psychidae</taxon>
        <taxon>Oiketicinae</taxon>
        <taxon>Eumeta</taxon>
    </lineage>
</organism>